<accession>A0A0M2H5G7</accession>
<dbReference type="Proteomes" id="UP000033956">
    <property type="component" value="Unassembled WGS sequence"/>
</dbReference>
<proteinExistence type="predicted"/>
<keyword evidence="1 2" id="KW-0808">Transferase</keyword>
<dbReference type="Pfam" id="PF13692">
    <property type="entry name" value="Glyco_trans_1_4"/>
    <property type="match status" value="1"/>
</dbReference>
<name>A0A0M2H5G7_9MICO</name>
<evidence type="ECO:0000256" key="1">
    <source>
        <dbReference type="ARBA" id="ARBA00022679"/>
    </source>
</evidence>
<dbReference type="GO" id="GO:0009103">
    <property type="term" value="P:lipopolysaccharide biosynthetic process"/>
    <property type="evidence" value="ECO:0007669"/>
    <property type="project" value="TreeGrafter"/>
</dbReference>
<dbReference type="SUPFAM" id="SSF53756">
    <property type="entry name" value="UDP-Glycosyltransferase/glycogen phosphorylase"/>
    <property type="match status" value="1"/>
</dbReference>
<dbReference type="PANTHER" id="PTHR46401:SF2">
    <property type="entry name" value="GLYCOSYLTRANSFERASE WBBK-RELATED"/>
    <property type="match status" value="1"/>
</dbReference>
<reference evidence="2 3" key="1">
    <citation type="submission" date="2015-02" db="EMBL/GenBank/DDBJ databases">
        <title>Draft genome sequences of ten Microbacterium spp. with emphasis on heavy metal contaminated environments.</title>
        <authorList>
            <person name="Corretto E."/>
        </authorList>
    </citation>
    <scope>NUCLEOTIDE SEQUENCE [LARGE SCALE GENOMIC DNA]</scope>
    <source>
        <strain evidence="2 3">DSM 12510</strain>
    </source>
</reference>
<dbReference type="OrthoDB" id="9790710at2"/>
<sequence length="368" mass="38894">MIVAFGTYDKDRHPRVAIIIDGLRAHGHDVVEINHPLGLSTAERVRMLRQPWRLPALGTRMISRWRALRRDAKRLIASGADVSTVVVGYLGHFDVLLARRVFRRSTIVLDHLIFAGDTAQDRGAQGIKVRLLQGLDRRAIAAADVVVVDTPEHAAMLPASARGVVVPVGARDEWFDVAPAEGSDVGSPADAASVVFFGLYTPLQGAPVIARALATAIDGGAPLTATLVGTGQDWQEARDALGDRAGVTWIDWVEPAALPALVARHDIALGIFGASGKALRVVPNKVYESAAAGCAVITSDTPPQRALLDGAVVLIPPGDADALAAELTRFAADASALASARRAARGRAADFRADRIVEPLLAELEATS</sequence>
<dbReference type="GO" id="GO:0016757">
    <property type="term" value="F:glycosyltransferase activity"/>
    <property type="evidence" value="ECO:0007669"/>
    <property type="project" value="TreeGrafter"/>
</dbReference>
<dbReference type="STRING" id="92835.RS81_01320"/>
<evidence type="ECO:0000313" key="2">
    <source>
        <dbReference type="EMBL" id="KJL41735.1"/>
    </source>
</evidence>
<organism evidence="2 3">
    <name type="scientific">Microbacterium terrae</name>
    <dbReference type="NCBI Taxonomy" id="69369"/>
    <lineage>
        <taxon>Bacteria</taxon>
        <taxon>Bacillati</taxon>
        <taxon>Actinomycetota</taxon>
        <taxon>Actinomycetes</taxon>
        <taxon>Micrococcales</taxon>
        <taxon>Microbacteriaceae</taxon>
        <taxon>Microbacterium</taxon>
    </lineage>
</organism>
<keyword evidence="3" id="KW-1185">Reference proteome</keyword>
<comment type="caution">
    <text evidence="2">The sequence shown here is derived from an EMBL/GenBank/DDBJ whole genome shotgun (WGS) entry which is preliminary data.</text>
</comment>
<dbReference type="AlphaFoldDB" id="A0A0M2H5G7"/>
<evidence type="ECO:0000313" key="3">
    <source>
        <dbReference type="Proteomes" id="UP000033956"/>
    </source>
</evidence>
<gene>
    <name evidence="2" type="ORF">RS81_01320</name>
</gene>
<dbReference type="Gene3D" id="3.40.50.2000">
    <property type="entry name" value="Glycogen Phosphorylase B"/>
    <property type="match status" value="2"/>
</dbReference>
<dbReference type="EMBL" id="JYIZ01000043">
    <property type="protein sequence ID" value="KJL41735.1"/>
    <property type="molecule type" value="Genomic_DNA"/>
</dbReference>
<dbReference type="RefSeq" id="WP_045275271.1">
    <property type="nucleotide sequence ID" value="NZ_BAAAUP010000006.1"/>
</dbReference>
<dbReference type="PANTHER" id="PTHR46401">
    <property type="entry name" value="GLYCOSYLTRANSFERASE WBBK-RELATED"/>
    <property type="match status" value="1"/>
</dbReference>
<protein>
    <submittedName>
        <fullName evidence="2">Glycosyl transferase</fullName>
    </submittedName>
</protein>
<dbReference type="PATRIC" id="fig|92835.4.peg.1338"/>